<feature type="transmembrane region" description="Helical" evidence="8">
    <location>
        <begin position="81"/>
        <end position="103"/>
    </location>
</feature>
<evidence type="ECO:0000256" key="2">
    <source>
        <dbReference type="ARBA" id="ARBA00006772"/>
    </source>
</evidence>
<feature type="transmembrane region" description="Helical" evidence="8">
    <location>
        <begin position="434"/>
        <end position="451"/>
    </location>
</feature>
<feature type="transmembrane region" description="Helical" evidence="8">
    <location>
        <begin position="333"/>
        <end position="353"/>
    </location>
</feature>
<gene>
    <name evidence="9" type="ORF">WMO41_05080</name>
</gene>
<comment type="similarity">
    <text evidence="2">Belongs to the SLC13A/DASS transporter (TC 2.A.47) family. NADC subfamily.</text>
</comment>
<dbReference type="InterPro" id="IPR001898">
    <property type="entry name" value="SLC13A/DASS"/>
</dbReference>
<dbReference type="PANTHER" id="PTHR10283:SF82">
    <property type="entry name" value="SOLUTE CARRIER FAMILY 13 MEMBER 2"/>
    <property type="match status" value="1"/>
</dbReference>
<feature type="transmembrane region" description="Helical" evidence="8">
    <location>
        <begin position="373"/>
        <end position="393"/>
    </location>
</feature>
<comment type="subcellular location">
    <subcellularLocation>
        <location evidence="1">Membrane</location>
        <topology evidence="1">Multi-pass membrane protein</topology>
    </subcellularLocation>
</comment>
<feature type="transmembrane region" description="Helical" evidence="8">
    <location>
        <begin position="463"/>
        <end position="483"/>
    </location>
</feature>
<comment type="caution">
    <text evidence="9">The sequence shown here is derived from an EMBL/GenBank/DDBJ whole genome shotgun (WGS) entry which is preliminary data.</text>
</comment>
<evidence type="ECO:0000313" key="9">
    <source>
        <dbReference type="EMBL" id="MEQ2562534.1"/>
    </source>
</evidence>
<evidence type="ECO:0000256" key="6">
    <source>
        <dbReference type="ARBA" id="ARBA00023136"/>
    </source>
</evidence>
<dbReference type="Pfam" id="PF00939">
    <property type="entry name" value="Na_sulph_symp"/>
    <property type="match status" value="1"/>
</dbReference>
<protein>
    <recommendedName>
        <fullName evidence="3">Sodium-dependent dicarboxylate transporter SdcS</fullName>
    </recommendedName>
    <alternativeName>
        <fullName evidence="7">Na(+)/dicarboxylate symporter</fullName>
    </alternativeName>
</protein>
<dbReference type="Proteomes" id="UP001437460">
    <property type="component" value="Unassembled WGS sequence"/>
</dbReference>
<feature type="transmembrane region" description="Helical" evidence="8">
    <location>
        <begin position="269"/>
        <end position="291"/>
    </location>
</feature>
<accession>A0ABV1HJQ0</accession>
<feature type="transmembrane region" description="Helical" evidence="8">
    <location>
        <begin position="40"/>
        <end position="69"/>
    </location>
</feature>
<dbReference type="PANTHER" id="PTHR10283">
    <property type="entry name" value="SOLUTE CARRIER FAMILY 13 MEMBER"/>
    <property type="match status" value="1"/>
</dbReference>
<sequence>MMTQKFSMEKPKLIKIALCLLIVAIFWAMPAPAPMTTAGIRVIGVFISTVILLSAVDTVWPAMLAVVLLSRTGATTLNGAIGGSLGNWVVYFVLMTFIMTHALNESGFTSRLVAKFMSQKFVNRNPWTFTISLGILGMILGAFIDQVPAAAFMLAFVNRIYQELGYTREDSYPHITNIITLFGVNIGGAMTPISHSLIILGLGVYESATGQSISLFTYLLFGIPTGIVLFILMALIVRLLAKPDFSRFKDFDVNKVLDQQGPMDLREKVTVFVFFLTVLLWIIPGFLKLFIPDAAFVTTLNSYGITFWATLSVVLMGIISIDNKPLIDVRDIVNRHINWGILIFISIGVYFGSVICAEETGVNAFMSAYISPLISHVPTMAVVLIIAYAAVFMTNFASNVSTITVMTGLGVALGMSTGVVNLVAISMVTSFCGSAAYLMPSSFAVIAMLHGNEYSSKNQIYKYGILMMILTPLVVTLIGYSIGTML</sequence>
<feature type="transmembrane region" description="Helical" evidence="8">
    <location>
        <begin position="405"/>
        <end position="428"/>
    </location>
</feature>
<keyword evidence="4 8" id="KW-0812">Transmembrane</keyword>
<evidence type="ECO:0000256" key="8">
    <source>
        <dbReference type="SAM" id="Phobius"/>
    </source>
</evidence>
<feature type="transmembrane region" description="Helical" evidence="8">
    <location>
        <begin position="127"/>
        <end position="157"/>
    </location>
</feature>
<evidence type="ECO:0000256" key="7">
    <source>
        <dbReference type="ARBA" id="ARBA00031174"/>
    </source>
</evidence>
<feature type="transmembrane region" description="Helical" evidence="8">
    <location>
        <begin position="178"/>
        <end position="203"/>
    </location>
</feature>
<evidence type="ECO:0000256" key="3">
    <source>
        <dbReference type="ARBA" id="ARBA00020150"/>
    </source>
</evidence>
<organism evidence="9 10">
    <name type="scientific">Ventrimonas faecis</name>
    <dbReference type="NCBI Taxonomy" id="3133170"/>
    <lineage>
        <taxon>Bacteria</taxon>
        <taxon>Bacillati</taxon>
        <taxon>Bacillota</taxon>
        <taxon>Clostridia</taxon>
        <taxon>Lachnospirales</taxon>
        <taxon>Lachnospiraceae</taxon>
        <taxon>Ventrimonas</taxon>
    </lineage>
</organism>
<keyword evidence="5 8" id="KW-1133">Transmembrane helix</keyword>
<feature type="transmembrane region" description="Helical" evidence="8">
    <location>
        <begin position="303"/>
        <end position="321"/>
    </location>
</feature>
<evidence type="ECO:0000256" key="4">
    <source>
        <dbReference type="ARBA" id="ARBA00022692"/>
    </source>
</evidence>
<keyword evidence="6 8" id="KW-0472">Membrane</keyword>
<evidence type="ECO:0000313" key="10">
    <source>
        <dbReference type="Proteomes" id="UP001437460"/>
    </source>
</evidence>
<dbReference type="EMBL" id="JBBMFJ010000007">
    <property type="protein sequence ID" value="MEQ2562534.1"/>
    <property type="molecule type" value="Genomic_DNA"/>
</dbReference>
<evidence type="ECO:0000256" key="5">
    <source>
        <dbReference type="ARBA" id="ARBA00022989"/>
    </source>
</evidence>
<name>A0ABV1HJQ0_9FIRM</name>
<keyword evidence="10" id="KW-1185">Reference proteome</keyword>
<dbReference type="RefSeq" id="WP_349228827.1">
    <property type="nucleotide sequence ID" value="NZ_JBBMFJ010000007.1"/>
</dbReference>
<evidence type="ECO:0000256" key="1">
    <source>
        <dbReference type="ARBA" id="ARBA00004141"/>
    </source>
</evidence>
<feature type="transmembrane region" description="Helical" evidence="8">
    <location>
        <begin position="215"/>
        <end position="241"/>
    </location>
</feature>
<reference evidence="9 10" key="1">
    <citation type="submission" date="2024-03" db="EMBL/GenBank/DDBJ databases">
        <title>Human intestinal bacterial collection.</title>
        <authorList>
            <person name="Pauvert C."/>
            <person name="Hitch T.C.A."/>
            <person name="Clavel T."/>
        </authorList>
    </citation>
    <scope>NUCLEOTIDE SEQUENCE [LARGE SCALE GENOMIC DNA]</scope>
    <source>
        <strain evidence="9 10">CLA-AP-H27</strain>
    </source>
</reference>
<proteinExistence type="inferred from homology"/>